<name>A0ABX7LQV8_9CAUL</name>
<evidence type="ECO:0000256" key="1">
    <source>
        <dbReference type="ARBA" id="ARBA00004571"/>
    </source>
</evidence>
<dbReference type="Pfam" id="PF00593">
    <property type="entry name" value="TonB_dep_Rec_b-barrel"/>
    <property type="match status" value="1"/>
</dbReference>
<reference evidence="15 16" key="1">
    <citation type="submission" date="2021-02" db="EMBL/GenBank/DDBJ databases">
        <title>Brevundimonas sp. CS1 genome sequence.</title>
        <authorList>
            <person name="Lee K."/>
            <person name="Choi Y.-J."/>
            <person name="Son H.-R."/>
        </authorList>
    </citation>
    <scope>NUCLEOTIDE SEQUENCE [LARGE SCALE GENOMIC DNA]</scope>
    <source>
        <strain evidence="15 16">CS1</strain>
    </source>
</reference>
<gene>
    <name evidence="15" type="ORF">JX001_05155</name>
</gene>
<keyword evidence="2 10" id="KW-0813">Transport</keyword>
<keyword evidence="4" id="KW-0410">Iron transport</keyword>
<dbReference type="Gene3D" id="2.40.170.20">
    <property type="entry name" value="TonB-dependent receptor, beta-barrel domain"/>
    <property type="match status" value="1"/>
</dbReference>
<keyword evidence="7 11" id="KW-0798">TonB box</keyword>
<accession>A0ABX7LQV8</accession>
<dbReference type="RefSeq" id="WP_205682572.1">
    <property type="nucleotide sequence ID" value="NZ_CP070968.1"/>
</dbReference>
<dbReference type="Pfam" id="PF07715">
    <property type="entry name" value="Plug"/>
    <property type="match status" value="1"/>
</dbReference>
<keyword evidence="16" id="KW-1185">Reference proteome</keyword>
<evidence type="ECO:0000256" key="11">
    <source>
        <dbReference type="RuleBase" id="RU003357"/>
    </source>
</evidence>
<keyword evidence="13" id="KW-0732">Signal</keyword>
<dbReference type="Gene3D" id="3.55.50.30">
    <property type="match status" value="1"/>
</dbReference>
<dbReference type="InterPro" id="IPR000531">
    <property type="entry name" value="Beta-barrel_TonB"/>
</dbReference>
<evidence type="ECO:0000256" key="9">
    <source>
        <dbReference type="ARBA" id="ARBA00023237"/>
    </source>
</evidence>
<sequence>MTIRTRSLLAGVALLPIVAAALAPDARAQTAQPPRSQTQAGPAGAARDFDIAGGALDAALVAYARQANVQLLYTADLVAGLRTQGVAGRHPPEAALQRLLAGTGIRWSRSRPGVIVLRRSINAQADPGEATEIDEVIVTGTLLRGPGRSPSPVTVISRGELDRRGDATVADALVRLPQSYSGNATPNSLLLGADSLGSNTATATGVNLRGLGADATLVLVNGRRLAGTGMKGEFADVSALPGGAVERVDVLLDGASALYGSDAVAGVVNVILRRTYEGQETRLRASAARGGGEDLLASHLVGTRWQGGSALLSYEYQHQSPLNSADRDYTATGDLRPWGGTDRRSFYGPPGSIVVFDAARGAYRSTYAIRPGPDGTARTPADFETGGANLGNRRAGVDILPLQERHSAYASVRQTLGSHVEISADARFSRRAYEYANLAPVSILTVGRANPFFVSPTGAASHLIAYNFIGDLGPTESYGVSRSLGGTTGIEIALPRDWTLEAYGAFAEELSEGGTDNQLNSTFLAEALGNTADNLATPYSALRDGYFNPFGSGDANGEAVLDFISQGYTWSRYRSRISSANLMLDGSPLTLPGGDLRIAVGAAFRREAFNRRSRNLASGLAPVVTIGDPQVRDIGAVFAEARIPLVGPANALPGIERLELTLAGRAEHYDDVGSTTNPKIGLIWQPSEPVTVRASWGTSFRAPALTEVFDRVQLGPLTVADSGVSRVAILQSGGNTDLEPETAESLTVGMEWAPRPGLRFSAGYFDIRFENKIGRPAIENITSILVDPSLAPFVTRLTPGDPADLARVQAFLADPRFTSPSLYPASAYSVILDGRWANTGELSVEGFDLGANFDFALGDNAFGLSVSASYLLDYSRRVTPVATREDVLGLVGFPVDLRTQAAATWTRGDWSTRIGVNHASDYRDVAGRTIDAFTTADLQVRWAGVGRGLAEGIEVALTVQNLFDADPPFYDSPQGFGFDPGQAGPLGRVAAFQLIKRW</sequence>
<dbReference type="InterPro" id="IPR036942">
    <property type="entry name" value="Beta-barrel_TonB_sf"/>
</dbReference>
<dbReference type="SMART" id="SM00965">
    <property type="entry name" value="STN"/>
    <property type="match status" value="1"/>
</dbReference>
<evidence type="ECO:0000256" key="7">
    <source>
        <dbReference type="ARBA" id="ARBA00023077"/>
    </source>
</evidence>
<dbReference type="SUPFAM" id="SSF56935">
    <property type="entry name" value="Porins"/>
    <property type="match status" value="1"/>
</dbReference>
<dbReference type="PANTHER" id="PTHR47234">
    <property type="match status" value="1"/>
</dbReference>
<keyword evidence="5 10" id="KW-0812">Transmembrane</keyword>
<dbReference type="InterPro" id="IPR012910">
    <property type="entry name" value="Plug_dom"/>
</dbReference>
<feature type="region of interest" description="Disordered" evidence="12">
    <location>
        <begin position="26"/>
        <end position="45"/>
    </location>
</feature>
<dbReference type="EMBL" id="CP070968">
    <property type="protein sequence ID" value="QSF55193.1"/>
    <property type="molecule type" value="Genomic_DNA"/>
</dbReference>
<comment type="similarity">
    <text evidence="10 11">Belongs to the TonB-dependent receptor family.</text>
</comment>
<protein>
    <submittedName>
        <fullName evidence="15">TonB-dependent receptor</fullName>
    </submittedName>
</protein>
<comment type="subcellular location">
    <subcellularLocation>
        <location evidence="1 10">Cell outer membrane</location>
        <topology evidence="1 10">Multi-pass membrane protein</topology>
    </subcellularLocation>
</comment>
<evidence type="ECO:0000256" key="10">
    <source>
        <dbReference type="PROSITE-ProRule" id="PRU01360"/>
    </source>
</evidence>
<feature type="signal peptide" evidence="13">
    <location>
        <begin position="1"/>
        <end position="23"/>
    </location>
</feature>
<evidence type="ECO:0000256" key="2">
    <source>
        <dbReference type="ARBA" id="ARBA00022448"/>
    </source>
</evidence>
<proteinExistence type="inferred from homology"/>
<evidence type="ECO:0000256" key="6">
    <source>
        <dbReference type="ARBA" id="ARBA00023004"/>
    </source>
</evidence>
<keyword evidence="9 10" id="KW-0998">Cell outer membrane</keyword>
<dbReference type="InterPro" id="IPR037066">
    <property type="entry name" value="Plug_dom_sf"/>
</dbReference>
<dbReference type="PANTHER" id="PTHR47234:SF1">
    <property type="entry name" value="TONB-DEPENDENT RECEPTOR"/>
    <property type="match status" value="1"/>
</dbReference>
<evidence type="ECO:0000259" key="14">
    <source>
        <dbReference type="SMART" id="SM00965"/>
    </source>
</evidence>
<keyword evidence="15" id="KW-0675">Receptor</keyword>
<keyword evidence="6" id="KW-0408">Iron</keyword>
<keyword evidence="4" id="KW-0406">Ion transport</keyword>
<evidence type="ECO:0000256" key="8">
    <source>
        <dbReference type="ARBA" id="ARBA00023136"/>
    </source>
</evidence>
<evidence type="ECO:0000313" key="15">
    <source>
        <dbReference type="EMBL" id="QSF55193.1"/>
    </source>
</evidence>
<evidence type="ECO:0000313" key="16">
    <source>
        <dbReference type="Proteomes" id="UP000662957"/>
    </source>
</evidence>
<evidence type="ECO:0000256" key="13">
    <source>
        <dbReference type="SAM" id="SignalP"/>
    </source>
</evidence>
<evidence type="ECO:0000256" key="3">
    <source>
        <dbReference type="ARBA" id="ARBA00022452"/>
    </source>
</evidence>
<dbReference type="Proteomes" id="UP000662957">
    <property type="component" value="Chromosome"/>
</dbReference>
<dbReference type="Pfam" id="PF07660">
    <property type="entry name" value="STN"/>
    <property type="match status" value="1"/>
</dbReference>
<dbReference type="InterPro" id="IPR011662">
    <property type="entry name" value="Secretin/TonB_short_N"/>
</dbReference>
<feature type="domain" description="Secretin/TonB short N-terminal" evidence="14">
    <location>
        <begin position="69"/>
        <end position="120"/>
    </location>
</feature>
<dbReference type="PROSITE" id="PS52016">
    <property type="entry name" value="TONB_DEPENDENT_REC_3"/>
    <property type="match status" value="1"/>
</dbReference>
<dbReference type="InterPro" id="IPR039426">
    <property type="entry name" value="TonB-dep_rcpt-like"/>
</dbReference>
<organism evidence="15 16">
    <name type="scientific">Brevundimonas fontaquae</name>
    <dbReference type="NCBI Taxonomy" id="2813778"/>
    <lineage>
        <taxon>Bacteria</taxon>
        <taxon>Pseudomonadati</taxon>
        <taxon>Pseudomonadota</taxon>
        <taxon>Alphaproteobacteria</taxon>
        <taxon>Caulobacterales</taxon>
        <taxon>Caulobacteraceae</taxon>
        <taxon>Brevundimonas</taxon>
    </lineage>
</organism>
<keyword evidence="8 10" id="KW-0472">Membrane</keyword>
<evidence type="ECO:0000256" key="12">
    <source>
        <dbReference type="SAM" id="MobiDB-lite"/>
    </source>
</evidence>
<evidence type="ECO:0000256" key="5">
    <source>
        <dbReference type="ARBA" id="ARBA00022692"/>
    </source>
</evidence>
<feature type="chain" id="PRO_5047467033" evidence="13">
    <location>
        <begin position="24"/>
        <end position="998"/>
    </location>
</feature>
<keyword evidence="3 10" id="KW-1134">Transmembrane beta strand</keyword>
<evidence type="ECO:0000256" key="4">
    <source>
        <dbReference type="ARBA" id="ARBA00022496"/>
    </source>
</evidence>
<dbReference type="Gene3D" id="2.170.130.10">
    <property type="entry name" value="TonB-dependent receptor, plug domain"/>
    <property type="match status" value="1"/>
</dbReference>